<dbReference type="InterPro" id="IPR050190">
    <property type="entry name" value="UPF0213_domain"/>
</dbReference>
<proteinExistence type="inferred from homology"/>
<comment type="similarity">
    <text evidence="1">Belongs to the UPF0213 family.</text>
</comment>
<evidence type="ECO:0000313" key="3">
    <source>
        <dbReference type="EMBL" id="OGG43983.1"/>
    </source>
</evidence>
<dbReference type="InterPro" id="IPR000305">
    <property type="entry name" value="GIY-YIG_endonuc"/>
</dbReference>
<evidence type="ECO:0000256" key="1">
    <source>
        <dbReference type="ARBA" id="ARBA00007435"/>
    </source>
</evidence>
<dbReference type="PROSITE" id="PS50164">
    <property type="entry name" value="GIY_YIG"/>
    <property type="match status" value="1"/>
</dbReference>
<dbReference type="Gene3D" id="3.40.1440.10">
    <property type="entry name" value="GIY-YIG endonuclease"/>
    <property type="match status" value="1"/>
</dbReference>
<dbReference type="InterPro" id="IPR035901">
    <property type="entry name" value="GIY-YIG_endonuc_sf"/>
</dbReference>
<dbReference type="SUPFAM" id="SSF82771">
    <property type="entry name" value="GIY-YIG endonuclease"/>
    <property type="match status" value="1"/>
</dbReference>
<feature type="domain" description="GIY-YIG" evidence="2">
    <location>
        <begin position="1"/>
        <end position="74"/>
    </location>
</feature>
<dbReference type="Pfam" id="PF01541">
    <property type="entry name" value="GIY-YIG"/>
    <property type="match status" value="1"/>
</dbReference>
<dbReference type="Proteomes" id="UP000178249">
    <property type="component" value="Unassembled WGS sequence"/>
</dbReference>
<evidence type="ECO:0000313" key="4">
    <source>
        <dbReference type="Proteomes" id="UP000178249"/>
    </source>
</evidence>
<sequence length="87" mass="10184">MPCVYILQFSKGEFYIGSTDNFDRRVKQHNNGHTHSTKRLGEGVLVLKQNYQTLKDARSVEYKLKKLKRHDYIAEIVQDGYIRIKPG</sequence>
<name>A0A1F6C4I0_9BACT</name>
<dbReference type="PANTHER" id="PTHR34477">
    <property type="entry name" value="UPF0213 PROTEIN YHBQ"/>
    <property type="match status" value="1"/>
</dbReference>
<organism evidence="3 4">
    <name type="scientific">Candidatus Kaiserbacteria bacterium RIFCSPHIGHO2_01_FULL_48_10</name>
    <dbReference type="NCBI Taxonomy" id="1798476"/>
    <lineage>
        <taxon>Bacteria</taxon>
        <taxon>Candidatus Kaiseribacteriota</taxon>
    </lineage>
</organism>
<evidence type="ECO:0000259" key="2">
    <source>
        <dbReference type="PROSITE" id="PS50164"/>
    </source>
</evidence>
<accession>A0A1F6C4I0</accession>
<protein>
    <recommendedName>
        <fullName evidence="2">GIY-YIG domain-containing protein</fullName>
    </recommendedName>
</protein>
<dbReference type="AlphaFoldDB" id="A0A1F6C4I0"/>
<reference evidence="3 4" key="1">
    <citation type="journal article" date="2016" name="Nat. Commun.">
        <title>Thousands of microbial genomes shed light on interconnected biogeochemical processes in an aquifer system.</title>
        <authorList>
            <person name="Anantharaman K."/>
            <person name="Brown C.T."/>
            <person name="Hug L.A."/>
            <person name="Sharon I."/>
            <person name="Castelle C.J."/>
            <person name="Probst A.J."/>
            <person name="Thomas B.C."/>
            <person name="Singh A."/>
            <person name="Wilkins M.J."/>
            <person name="Karaoz U."/>
            <person name="Brodie E.L."/>
            <person name="Williams K.H."/>
            <person name="Hubbard S.S."/>
            <person name="Banfield J.F."/>
        </authorList>
    </citation>
    <scope>NUCLEOTIDE SEQUENCE [LARGE SCALE GENOMIC DNA]</scope>
</reference>
<comment type="caution">
    <text evidence="3">The sequence shown here is derived from an EMBL/GenBank/DDBJ whole genome shotgun (WGS) entry which is preliminary data.</text>
</comment>
<gene>
    <name evidence="3" type="ORF">A2841_01325</name>
</gene>
<dbReference type="PANTHER" id="PTHR34477:SF1">
    <property type="entry name" value="UPF0213 PROTEIN YHBQ"/>
    <property type="match status" value="1"/>
</dbReference>
<dbReference type="EMBL" id="MFKP01000026">
    <property type="protein sequence ID" value="OGG43983.1"/>
    <property type="molecule type" value="Genomic_DNA"/>
</dbReference>